<gene>
    <name evidence="2" type="ORF">GJV18_15025</name>
</gene>
<dbReference type="InterPro" id="IPR025714">
    <property type="entry name" value="Methyltranfer_dom"/>
</dbReference>
<dbReference type="GO" id="GO:0008168">
    <property type="term" value="F:methyltransferase activity"/>
    <property type="evidence" value="ECO:0007669"/>
    <property type="project" value="UniProtKB-KW"/>
</dbReference>
<dbReference type="GO" id="GO:0032259">
    <property type="term" value="P:methylation"/>
    <property type="evidence" value="ECO:0007669"/>
    <property type="project" value="UniProtKB-KW"/>
</dbReference>
<proteinExistence type="predicted"/>
<name>A0A6I4L0L4_9PSED</name>
<dbReference type="CDD" id="cd02440">
    <property type="entry name" value="AdoMet_MTases"/>
    <property type="match status" value="1"/>
</dbReference>
<evidence type="ECO:0000259" key="1">
    <source>
        <dbReference type="Pfam" id="PF13847"/>
    </source>
</evidence>
<dbReference type="EMBL" id="WKJZ01000003">
    <property type="protein sequence ID" value="MVW76632.1"/>
    <property type="molecule type" value="Genomic_DNA"/>
</dbReference>
<evidence type="ECO:0000313" key="3">
    <source>
        <dbReference type="Proteomes" id="UP000429555"/>
    </source>
</evidence>
<sequence>MHSIERIYPKHLDPGSADDQASLRIHLQRYQFAAEHLSGQRVLDMACGCGYGTALLAERNPDKQVLGVDIDPDAIAYARQHYQLDNLRYECADAEQFACTQGFDCIVSLETIEHLPRPHMLLANYGRLLAEGGQVIASVPITPTLDGNPHHLHDFSKRSFFALFRQQGLEARQQLEQVQPWQFKGLFSRRTDQHKLNRSDGVGNAVLLYYRRHPLYLLRRLYSMLRYGFSNRYLTCVFSR</sequence>
<dbReference type="Gene3D" id="3.40.50.150">
    <property type="entry name" value="Vaccinia Virus protein VP39"/>
    <property type="match status" value="1"/>
</dbReference>
<evidence type="ECO:0000313" key="2">
    <source>
        <dbReference type="EMBL" id="MVW76632.1"/>
    </source>
</evidence>
<comment type="caution">
    <text evidence="2">The sequence shown here is derived from an EMBL/GenBank/DDBJ whole genome shotgun (WGS) entry which is preliminary data.</text>
</comment>
<dbReference type="RefSeq" id="WP_160347045.1">
    <property type="nucleotide sequence ID" value="NZ_WKJZ01000003.1"/>
</dbReference>
<keyword evidence="3" id="KW-1185">Reference proteome</keyword>
<dbReference type="AlphaFoldDB" id="A0A6I4L0L4"/>
<protein>
    <submittedName>
        <fullName evidence="2">Methyltransferase domain-containing protein</fullName>
    </submittedName>
</protein>
<dbReference type="Pfam" id="PF13847">
    <property type="entry name" value="Methyltransf_31"/>
    <property type="match status" value="1"/>
</dbReference>
<organism evidence="2 3">
    <name type="scientific">Pseudomonas xionganensis</name>
    <dbReference type="NCBI Taxonomy" id="2654845"/>
    <lineage>
        <taxon>Bacteria</taxon>
        <taxon>Pseudomonadati</taxon>
        <taxon>Pseudomonadota</taxon>
        <taxon>Gammaproteobacteria</taxon>
        <taxon>Pseudomonadales</taxon>
        <taxon>Pseudomonadaceae</taxon>
        <taxon>Pseudomonas</taxon>
    </lineage>
</organism>
<keyword evidence="2" id="KW-0808">Transferase</keyword>
<reference evidence="2 3" key="1">
    <citation type="submission" date="2019-11" db="EMBL/GenBank/DDBJ databases">
        <title>Pseudomonas flavidum sp. nov., isolated from Baiyang Lake.</title>
        <authorList>
            <person name="Zhao Y."/>
        </authorList>
    </citation>
    <scope>NUCLEOTIDE SEQUENCE [LARGE SCALE GENOMIC DNA]</scope>
    <source>
        <strain evidence="3">R-22-3 w-18</strain>
    </source>
</reference>
<dbReference type="PANTHER" id="PTHR43861">
    <property type="entry name" value="TRANS-ACONITATE 2-METHYLTRANSFERASE-RELATED"/>
    <property type="match status" value="1"/>
</dbReference>
<dbReference type="InterPro" id="IPR029063">
    <property type="entry name" value="SAM-dependent_MTases_sf"/>
</dbReference>
<accession>A0A6I4L0L4</accession>
<dbReference type="Proteomes" id="UP000429555">
    <property type="component" value="Unassembled WGS sequence"/>
</dbReference>
<dbReference type="SUPFAM" id="SSF53335">
    <property type="entry name" value="S-adenosyl-L-methionine-dependent methyltransferases"/>
    <property type="match status" value="1"/>
</dbReference>
<feature type="domain" description="Methyltransferase" evidence="1">
    <location>
        <begin position="38"/>
        <end position="154"/>
    </location>
</feature>
<keyword evidence="2" id="KW-0489">Methyltransferase</keyword>